<evidence type="ECO:0000259" key="1">
    <source>
        <dbReference type="Pfam" id="PF14216"/>
    </source>
</evidence>
<accession>A0A5C0CCS1</accession>
<sequence length="131" mass="15702">MLFPYRRGIPLFRDWVCRRDLQMKVVHFKKEPHDVYIGRPGKWGNPFEVKDHGRGNCIELFEDDLYVRLIEGDITEDELLELDGKTLGCWCKPRPCHGDVYVKVIGRIKLFRKLGKSFTEYLRQTYVRRER</sequence>
<protein>
    <recommendedName>
        <fullName evidence="1">DUF4326 domain-containing protein</fullName>
    </recommendedName>
</protein>
<dbReference type="EMBL" id="MK972698">
    <property type="protein sequence ID" value="QEI24042.1"/>
    <property type="molecule type" value="Genomic_DNA"/>
</dbReference>
<proteinExistence type="predicted"/>
<dbReference type="Proteomes" id="UP000324191">
    <property type="component" value="Segment"/>
</dbReference>
<feature type="domain" description="DUF4326" evidence="1">
    <location>
        <begin position="25"/>
        <end position="101"/>
    </location>
</feature>
<evidence type="ECO:0000313" key="2">
    <source>
        <dbReference type="EMBL" id="QEI24042.1"/>
    </source>
</evidence>
<name>A0A5C0CCS1_9CAUD</name>
<dbReference type="InterPro" id="IPR025475">
    <property type="entry name" value="DUF4326"/>
</dbReference>
<reference evidence="2 3" key="1">
    <citation type="submission" date="2019-05" db="EMBL/GenBank/DDBJ databases">
        <title>Salmonella bacteriophage diversity and host specificity revealed by physiological characterization and whole genome sequencing.</title>
        <authorList>
            <person name="Fong K."/>
            <person name="Tremblay D."/>
            <person name="Delaquis P."/>
            <person name="Moineau S."/>
            <person name="Goodridge L."/>
            <person name="Levesque R."/>
            <person name="Wang S."/>
        </authorList>
    </citation>
    <scope>NUCLEOTIDE SEQUENCE [LARGE SCALE GENOMIC DNA]</scope>
</reference>
<dbReference type="Pfam" id="PF14216">
    <property type="entry name" value="DUF4326"/>
    <property type="match status" value="1"/>
</dbReference>
<evidence type="ECO:0000313" key="3">
    <source>
        <dbReference type="Proteomes" id="UP000324191"/>
    </source>
</evidence>
<organism evidence="2 3">
    <name type="scientific">Salmonella phage SS3</name>
    <dbReference type="NCBI Taxonomy" id="2592215"/>
    <lineage>
        <taxon>Viruses</taxon>
        <taxon>Duplodnaviria</taxon>
        <taxon>Heunggongvirae</taxon>
        <taxon>Uroviricota</taxon>
        <taxon>Caudoviricetes</taxon>
        <taxon>Pantevenvirales</taxon>
        <taxon>Ackermannviridae</taxon>
        <taxon>Cvivirinae</taxon>
        <taxon>Kuttervirus</taxon>
        <taxon>Kuttervirus SS9</taxon>
    </lineage>
</organism>